<sequence>MEKPQVIQLYELPYADLVGLTSSSPSTQSPEEIQRLGKITRNVMECLGPTGPGLIGVSGVPEASRLRQRLLPLARKLSLLSNDQRKRILKEHNLGSDVPLKILDRIVSSFAMQLKYKTGFGSSHDHDLGQEFGKNARSKECLDGDFENLESSFKELGHIMMEIGVHLAKICDRVIGFHELEDSLLESCTAKGRLIHYHSRVDNSIIQASLQKPKLSRQKNDPNGLGNGIKLIASKQCGNSSNLWQQWHYDYGIFTVLTAPMFMLGNYPEVESGDKSSCIPSAQKYKSPSGHTCLQIFHPEKNCTLMVKASPESFIVQVGEAADVLSKGKLRATLHSVCRPAKPENLSRETFVVFLQPSWSKFLSLSDYPIERLTFTESICEESIENSSNTRNESAQSPLRICNIIPPLSSRLKDGMTFAQFSKETTKQYYGTNGLQSKR</sequence>
<dbReference type="EMBL" id="BAABME010003113">
    <property type="protein sequence ID" value="GAA0157466.1"/>
    <property type="molecule type" value="Genomic_DNA"/>
</dbReference>
<dbReference type="Pfam" id="PF03171">
    <property type="entry name" value="2OG-FeII_Oxy"/>
    <property type="match status" value="1"/>
</dbReference>
<evidence type="ECO:0000313" key="3">
    <source>
        <dbReference type="Proteomes" id="UP001454036"/>
    </source>
</evidence>
<evidence type="ECO:0000259" key="1">
    <source>
        <dbReference type="Pfam" id="PF03171"/>
    </source>
</evidence>
<dbReference type="AlphaFoldDB" id="A0AAV3Q249"/>
<evidence type="ECO:0000313" key="2">
    <source>
        <dbReference type="EMBL" id="GAA0157466.1"/>
    </source>
</evidence>
<gene>
    <name evidence="2" type="ORF">LIER_14726</name>
</gene>
<organism evidence="2 3">
    <name type="scientific">Lithospermum erythrorhizon</name>
    <name type="common">Purple gromwell</name>
    <name type="synonym">Lithospermum officinale var. erythrorhizon</name>
    <dbReference type="NCBI Taxonomy" id="34254"/>
    <lineage>
        <taxon>Eukaryota</taxon>
        <taxon>Viridiplantae</taxon>
        <taxon>Streptophyta</taxon>
        <taxon>Embryophyta</taxon>
        <taxon>Tracheophyta</taxon>
        <taxon>Spermatophyta</taxon>
        <taxon>Magnoliopsida</taxon>
        <taxon>eudicotyledons</taxon>
        <taxon>Gunneridae</taxon>
        <taxon>Pentapetalae</taxon>
        <taxon>asterids</taxon>
        <taxon>lamiids</taxon>
        <taxon>Boraginales</taxon>
        <taxon>Boraginaceae</taxon>
        <taxon>Boraginoideae</taxon>
        <taxon>Lithospermeae</taxon>
        <taxon>Lithospermum</taxon>
    </lineage>
</organism>
<dbReference type="SUPFAM" id="SSF51197">
    <property type="entry name" value="Clavaminate synthase-like"/>
    <property type="match status" value="1"/>
</dbReference>
<feature type="domain" description="Isopenicillin N synthase-like Fe(2+) 2OG dioxygenase" evidence="1">
    <location>
        <begin position="292"/>
        <end position="355"/>
    </location>
</feature>
<protein>
    <submittedName>
        <fullName evidence="2">Oxidoreductase</fullName>
    </submittedName>
</protein>
<dbReference type="InterPro" id="IPR027443">
    <property type="entry name" value="IPNS-like_sf"/>
</dbReference>
<reference evidence="2 3" key="1">
    <citation type="submission" date="2024-01" db="EMBL/GenBank/DDBJ databases">
        <title>The complete chloroplast genome sequence of Lithospermum erythrorhizon: insights into the phylogenetic relationship among Boraginaceae species and the maternal lineages of purple gromwells.</title>
        <authorList>
            <person name="Okada T."/>
            <person name="Watanabe K."/>
        </authorList>
    </citation>
    <scope>NUCLEOTIDE SEQUENCE [LARGE SCALE GENOMIC DNA]</scope>
</reference>
<proteinExistence type="predicted"/>
<dbReference type="PANTHER" id="PTHR48253:SF2">
    <property type="entry name" value="ISOPENICILLIN N SYNTHASE-LIKE FE(2+) 2OG DIOXYGENASE DOMAIN-CONTAINING PROTEIN"/>
    <property type="match status" value="1"/>
</dbReference>
<keyword evidence="3" id="KW-1185">Reference proteome</keyword>
<name>A0AAV3Q249_LITER</name>
<comment type="caution">
    <text evidence="2">The sequence shown here is derived from an EMBL/GenBank/DDBJ whole genome shotgun (WGS) entry which is preliminary data.</text>
</comment>
<dbReference type="InterPro" id="IPR044861">
    <property type="entry name" value="IPNS-like_FE2OG_OXY"/>
</dbReference>
<dbReference type="PANTHER" id="PTHR48253">
    <property type="match status" value="1"/>
</dbReference>
<dbReference type="Gene3D" id="2.60.120.330">
    <property type="entry name" value="B-lactam Antibiotic, Isopenicillin N Synthase, Chain"/>
    <property type="match status" value="1"/>
</dbReference>
<accession>A0AAV3Q249</accession>
<dbReference type="Proteomes" id="UP001454036">
    <property type="component" value="Unassembled WGS sequence"/>
</dbReference>